<evidence type="ECO:0000256" key="1">
    <source>
        <dbReference type="SAM" id="SignalP"/>
    </source>
</evidence>
<gene>
    <name evidence="2" type="ORF">CEX98_20365</name>
</gene>
<name>A0A2A5JKK3_PSEO7</name>
<evidence type="ECO:0000313" key="3">
    <source>
        <dbReference type="Proteomes" id="UP000228621"/>
    </source>
</evidence>
<dbReference type="EMBL" id="NKHF01000101">
    <property type="protein sequence ID" value="PCK29879.1"/>
    <property type="molecule type" value="Genomic_DNA"/>
</dbReference>
<proteinExistence type="predicted"/>
<evidence type="ECO:0000313" key="2">
    <source>
        <dbReference type="EMBL" id="PCK29879.1"/>
    </source>
</evidence>
<feature type="chain" id="PRO_5013037526" description="PepSY domain-containing protein" evidence="1">
    <location>
        <begin position="22"/>
        <end position="85"/>
    </location>
</feature>
<accession>A0A2A5JKK3</accession>
<feature type="signal peptide" evidence="1">
    <location>
        <begin position="1"/>
        <end position="21"/>
    </location>
</feature>
<sequence>MRLHLTLIALILAFASSVADANSRNDKNVKTITKKEAVSLALDKYAGRTLKISEESQFFIVRILQPDGRIVDLKVNKKTGEVNKD</sequence>
<keyword evidence="3" id="KW-1185">Reference proteome</keyword>
<dbReference type="Proteomes" id="UP000228621">
    <property type="component" value="Unassembled WGS sequence"/>
</dbReference>
<keyword evidence="1" id="KW-0732">Signal</keyword>
<dbReference type="RefSeq" id="WP_099643836.1">
    <property type="nucleotide sequence ID" value="NZ_JAQPZX010000014.1"/>
</dbReference>
<dbReference type="AlphaFoldDB" id="A0A2A5JKK3"/>
<reference evidence="3" key="1">
    <citation type="journal article" date="2019" name="Genome Announc.">
        <title>Draft Genome Sequence of Pseudoalteromonas piscicida Strain 36Y ROTHPW, an Hypersaline Seawater Isolate from the South Coast of Sonora, Mexico.</title>
        <authorList>
            <person name="Sanchez-Diaz R."/>
            <person name="Molina-Garza Z.J."/>
            <person name="Cruz-Suarez L.E."/>
            <person name="Selvin J."/>
            <person name="Kiran G.S."/>
            <person name="Ibarra-Gamez J.C."/>
            <person name="Gomez-Gil B."/>
            <person name="Galaviz-Silva L."/>
        </authorList>
    </citation>
    <scope>NUCLEOTIDE SEQUENCE [LARGE SCALE GENOMIC DNA]</scope>
    <source>
        <strain evidence="3">36Y_RITHPW</strain>
    </source>
</reference>
<evidence type="ECO:0008006" key="4">
    <source>
        <dbReference type="Google" id="ProtNLM"/>
    </source>
</evidence>
<dbReference type="OrthoDB" id="6315199at2"/>
<comment type="caution">
    <text evidence="2">The sequence shown here is derived from an EMBL/GenBank/DDBJ whole genome shotgun (WGS) entry which is preliminary data.</text>
</comment>
<organism evidence="2 3">
    <name type="scientific">Pseudoalteromonas piscicida</name>
    <dbReference type="NCBI Taxonomy" id="43662"/>
    <lineage>
        <taxon>Bacteria</taxon>
        <taxon>Pseudomonadati</taxon>
        <taxon>Pseudomonadota</taxon>
        <taxon>Gammaproteobacteria</taxon>
        <taxon>Alteromonadales</taxon>
        <taxon>Pseudoalteromonadaceae</taxon>
        <taxon>Pseudoalteromonas</taxon>
    </lineage>
</organism>
<protein>
    <recommendedName>
        <fullName evidence="4">PepSY domain-containing protein</fullName>
    </recommendedName>
</protein>